<comment type="caution">
    <text evidence="1">The sequence shown here is derived from an EMBL/GenBank/DDBJ whole genome shotgun (WGS) entry which is preliminary data.</text>
</comment>
<proteinExistence type="predicted"/>
<sequence>MDIGMIIDLIKSVPEDKFNDDETIKTIMDLAAKKSGKTYTEDQLNKLLQQFKEIAQMGTDASIIPWLLYRGGNTDQIDEIKKKFDSC</sequence>
<dbReference type="RefSeq" id="WP_122918699.1">
    <property type="nucleotide sequence ID" value="NZ_RHHQ01000012.1"/>
</dbReference>
<dbReference type="Proteomes" id="UP000271031">
    <property type="component" value="Unassembled WGS sequence"/>
</dbReference>
<dbReference type="EMBL" id="RHHQ01000012">
    <property type="protein sequence ID" value="RNB87001.1"/>
    <property type="molecule type" value="Genomic_DNA"/>
</dbReference>
<evidence type="ECO:0000313" key="2">
    <source>
        <dbReference type="Proteomes" id="UP000271031"/>
    </source>
</evidence>
<accession>A0A3M8DHQ2</accession>
<gene>
    <name evidence="1" type="ORF">EDM56_14950</name>
</gene>
<keyword evidence="2" id="KW-1185">Reference proteome</keyword>
<protein>
    <submittedName>
        <fullName evidence="1">Uncharacterized protein</fullName>
    </submittedName>
</protein>
<evidence type="ECO:0000313" key="1">
    <source>
        <dbReference type="EMBL" id="RNB87001.1"/>
    </source>
</evidence>
<name>A0A3M8DHQ2_9BACL</name>
<dbReference type="AlphaFoldDB" id="A0A3M8DHQ2"/>
<organism evidence="1 2">
    <name type="scientific">Brevibacillus fluminis</name>
    <dbReference type="NCBI Taxonomy" id="511487"/>
    <lineage>
        <taxon>Bacteria</taxon>
        <taxon>Bacillati</taxon>
        <taxon>Bacillota</taxon>
        <taxon>Bacilli</taxon>
        <taxon>Bacillales</taxon>
        <taxon>Paenibacillaceae</taxon>
        <taxon>Brevibacillus</taxon>
    </lineage>
</organism>
<dbReference type="OrthoDB" id="2468607at2"/>
<reference evidence="1 2" key="1">
    <citation type="submission" date="2018-10" db="EMBL/GenBank/DDBJ databases">
        <title>Phylogenomics of Brevibacillus.</title>
        <authorList>
            <person name="Dunlap C."/>
        </authorList>
    </citation>
    <scope>NUCLEOTIDE SEQUENCE [LARGE SCALE GENOMIC DNA]</scope>
    <source>
        <strain evidence="1 2">JCM 15716</strain>
    </source>
</reference>